<protein>
    <submittedName>
        <fullName evidence="1">Bacterial extracellular solute-binding s, 3 family protein</fullName>
    </submittedName>
</protein>
<dbReference type="AlphaFoldDB" id="A0A454D548"/>
<comment type="caution">
    <text evidence="1">The sequence shown here is derived from an EMBL/GenBank/DDBJ whole genome shotgun (WGS) entry which is preliminary data.</text>
</comment>
<reference evidence="1 2" key="1">
    <citation type="submission" date="2012-10" db="EMBL/GenBank/DDBJ databases">
        <title>Genome sequence of Vibrio Cholerae HENC-02.</title>
        <authorList>
            <person name="Eppinger M."/>
            <person name="Hasan N.A."/>
            <person name="Sengamalay N."/>
            <person name="Hine E."/>
            <person name="Su Q."/>
            <person name="Daugherty S.C."/>
            <person name="Young S."/>
            <person name="Sadzewicz L."/>
            <person name="Tallon L."/>
            <person name="Cebula T.A."/>
            <person name="Ravel J."/>
            <person name="Colwell R.R."/>
        </authorList>
    </citation>
    <scope>NUCLEOTIDE SEQUENCE [LARGE SCALE GENOMIC DNA]</scope>
    <source>
        <strain evidence="1 2">HENC-02</strain>
    </source>
</reference>
<gene>
    <name evidence="1" type="ORF">VCHENC02_0750B</name>
</gene>
<dbReference type="Proteomes" id="UP000008367">
    <property type="component" value="Unassembled WGS sequence"/>
</dbReference>
<evidence type="ECO:0000313" key="2">
    <source>
        <dbReference type="Proteomes" id="UP000008367"/>
    </source>
</evidence>
<accession>A0A454D548</accession>
<dbReference type="EMBL" id="AJSR01000084">
    <property type="protein sequence ID" value="EKM33847.1"/>
    <property type="molecule type" value="Genomic_DNA"/>
</dbReference>
<name>A0A454D548_VIBHA</name>
<feature type="non-terminal residue" evidence="1">
    <location>
        <position position="1"/>
    </location>
</feature>
<evidence type="ECO:0000313" key="1">
    <source>
        <dbReference type="EMBL" id="EKM33847.1"/>
    </source>
</evidence>
<organism evidence="1 2">
    <name type="scientific">Vibrio harveyi</name>
    <name type="common">Beneckea harveyi</name>
    <dbReference type="NCBI Taxonomy" id="669"/>
    <lineage>
        <taxon>Bacteria</taxon>
        <taxon>Pseudomonadati</taxon>
        <taxon>Pseudomonadota</taxon>
        <taxon>Gammaproteobacteria</taxon>
        <taxon>Vibrionales</taxon>
        <taxon>Vibrionaceae</taxon>
        <taxon>Vibrio</taxon>
    </lineage>
</organism>
<proteinExistence type="predicted"/>
<sequence length="25" mass="2848">FLSLQNANCSLIFLILSTKPISRLR</sequence>